<evidence type="ECO:0000256" key="3">
    <source>
        <dbReference type="ARBA" id="ARBA00022475"/>
    </source>
</evidence>
<evidence type="ECO:0000256" key="2">
    <source>
        <dbReference type="ARBA" id="ARBA00022448"/>
    </source>
</evidence>
<proteinExistence type="inferred from homology"/>
<keyword evidence="10" id="KW-1185">Reference proteome</keyword>
<keyword evidence="5 7" id="KW-1133">Transmembrane helix</keyword>
<evidence type="ECO:0000256" key="1">
    <source>
        <dbReference type="ARBA" id="ARBA00004651"/>
    </source>
</evidence>
<reference evidence="10" key="1">
    <citation type="submission" date="2016-12" db="EMBL/GenBank/DDBJ databases">
        <authorList>
            <person name="Meng X."/>
        </authorList>
    </citation>
    <scope>NUCLEOTIDE SEQUENCE [LARGE SCALE GENOMIC DNA]</scope>
    <source>
        <strain evidence="10">DSM 19116</strain>
    </source>
</reference>
<dbReference type="EMBL" id="MQVR01000020">
    <property type="protein sequence ID" value="OKL54292.1"/>
    <property type="molecule type" value="Genomic_DNA"/>
</dbReference>
<protein>
    <recommendedName>
        <fullName evidence="8">ABC transmembrane type-1 domain-containing protein</fullName>
    </recommendedName>
</protein>
<organism evidence="9 10">
    <name type="scientific">Bowdeniella nasicola</name>
    <dbReference type="NCBI Taxonomy" id="208480"/>
    <lineage>
        <taxon>Bacteria</taxon>
        <taxon>Bacillati</taxon>
        <taxon>Actinomycetota</taxon>
        <taxon>Actinomycetes</taxon>
        <taxon>Actinomycetales</taxon>
        <taxon>Actinomycetaceae</taxon>
        <taxon>Bowdeniella</taxon>
    </lineage>
</organism>
<gene>
    <name evidence="9" type="ORF">BSZ39_04825</name>
</gene>
<dbReference type="RefSeq" id="WP_073716248.1">
    <property type="nucleotide sequence ID" value="NZ_MQVR01000020.1"/>
</dbReference>
<dbReference type="InterPro" id="IPR035906">
    <property type="entry name" value="MetI-like_sf"/>
</dbReference>
<keyword evidence="6 7" id="KW-0472">Membrane</keyword>
<feature type="transmembrane region" description="Helical" evidence="7">
    <location>
        <begin position="221"/>
        <end position="243"/>
    </location>
</feature>
<comment type="similarity">
    <text evidence="7">Belongs to the binding-protein-dependent transport system permease family.</text>
</comment>
<dbReference type="PANTHER" id="PTHR30151:SF20">
    <property type="entry name" value="ABC TRANSPORTER PERMEASE PROTEIN HI_0355-RELATED"/>
    <property type="match status" value="1"/>
</dbReference>
<dbReference type="OrthoDB" id="9801163at2"/>
<dbReference type="GO" id="GO:0055085">
    <property type="term" value="P:transmembrane transport"/>
    <property type="evidence" value="ECO:0007669"/>
    <property type="project" value="InterPro"/>
</dbReference>
<dbReference type="Proteomes" id="UP000185628">
    <property type="component" value="Unassembled WGS sequence"/>
</dbReference>
<evidence type="ECO:0000256" key="4">
    <source>
        <dbReference type="ARBA" id="ARBA00022692"/>
    </source>
</evidence>
<dbReference type="Pfam" id="PF00528">
    <property type="entry name" value="BPD_transp_1"/>
    <property type="match status" value="1"/>
</dbReference>
<keyword evidence="4 7" id="KW-0812">Transmembrane</keyword>
<feature type="transmembrane region" description="Helical" evidence="7">
    <location>
        <begin position="125"/>
        <end position="145"/>
    </location>
</feature>
<name>A0A1Q5Q3M2_9ACTO</name>
<evidence type="ECO:0000256" key="6">
    <source>
        <dbReference type="ARBA" id="ARBA00023136"/>
    </source>
</evidence>
<dbReference type="InterPro" id="IPR000515">
    <property type="entry name" value="MetI-like"/>
</dbReference>
<comment type="caution">
    <text evidence="9">The sequence shown here is derived from an EMBL/GenBank/DDBJ whole genome shotgun (WGS) entry which is preliminary data.</text>
</comment>
<dbReference type="AlphaFoldDB" id="A0A1Q5Q3M2"/>
<evidence type="ECO:0000259" key="8">
    <source>
        <dbReference type="PROSITE" id="PS50928"/>
    </source>
</evidence>
<evidence type="ECO:0000313" key="9">
    <source>
        <dbReference type="EMBL" id="OKL54292.1"/>
    </source>
</evidence>
<dbReference type="GO" id="GO:0005886">
    <property type="term" value="C:plasma membrane"/>
    <property type="evidence" value="ECO:0007669"/>
    <property type="project" value="UniProtKB-SubCell"/>
</dbReference>
<dbReference type="CDD" id="cd06261">
    <property type="entry name" value="TM_PBP2"/>
    <property type="match status" value="1"/>
</dbReference>
<dbReference type="Gene3D" id="1.10.3720.10">
    <property type="entry name" value="MetI-like"/>
    <property type="match status" value="1"/>
</dbReference>
<keyword evidence="3" id="KW-1003">Cell membrane</keyword>
<feature type="transmembrane region" description="Helical" evidence="7">
    <location>
        <begin position="60"/>
        <end position="86"/>
    </location>
</feature>
<evidence type="ECO:0000313" key="10">
    <source>
        <dbReference type="Proteomes" id="UP000185628"/>
    </source>
</evidence>
<dbReference type="PANTHER" id="PTHR30151">
    <property type="entry name" value="ALKANE SULFONATE ABC TRANSPORTER-RELATED, MEMBRANE SUBUNIT"/>
    <property type="match status" value="1"/>
</dbReference>
<accession>A0A1Q5Q3M2</accession>
<dbReference type="PROSITE" id="PS50928">
    <property type="entry name" value="ABC_TM1"/>
    <property type="match status" value="1"/>
</dbReference>
<evidence type="ECO:0000256" key="5">
    <source>
        <dbReference type="ARBA" id="ARBA00022989"/>
    </source>
</evidence>
<sequence length="251" mass="26364">MAIAITRRRRVFAPAIFALLMLLAWHLASQAANPFVLPSPLAVARRLIAELTGAELWPYLFATLQAALGGAALGAAAGIPLGYLMATSKLVRRSIAPWVAASQAIPAIALAPLLVMWAGYGTTPTIILCALMVFFPIVLTTHLGVRDLDPDIIDAARLDGAAGATMVRYVQAPLASPAILTGLRGGLTLSITGAIVGEFVMGGRGLGLLLTVYRDSVDTEGLFAVLIILCSLAALLYAGMSAIERYLRGLW</sequence>
<dbReference type="SUPFAM" id="SSF161098">
    <property type="entry name" value="MetI-like"/>
    <property type="match status" value="1"/>
</dbReference>
<comment type="subcellular location">
    <subcellularLocation>
        <location evidence="1 7">Cell membrane</location>
        <topology evidence="1 7">Multi-pass membrane protein</topology>
    </subcellularLocation>
</comment>
<keyword evidence="2 7" id="KW-0813">Transport</keyword>
<feature type="transmembrane region" description="Helical" evidence="7">
    <location>
        <begin position="98"/>
        <end position="119"/>
    </location>
</feature>
<evidence type="ECO:0000256" key="7">
    <source>
        <dbReference type="RuleBase" id="RU363032"/>
    </source>
</evidence>
<feature type="domain" description="ABC transmembrane type-1" evidence="8">
    <location>
        <begin position="60"/>
        <end position="238"/>
    </location>
</feature>